<evidence type="ECO:0000256" key="1">
    <source>
        <dbReference type="ARBA" id="ARBA00001298"/>
    </source>
</evidence>
<evidence type="ECO:0000256" key="5">
    <source>
        <dbReference type="ARBA" id="ARBA00029758"/>
    </source>
</evidence>
<accession>A0A375A679</accession>
<evidence type="ECO:0000256" key="7">
    <source>
        <dbReference type="ARBA" id="ARBA00033311"/>
    </source>
</evidence>
<dbReference type="GO" id="GO:0008830">
    <property type="term" value="F:dTDP-4-dehydrorhamnose 3,5-epimerase activity"/>
    <property type="evidence" value="ECO:0007669"/>
    <property type="project" value="UniProtKB-EC"/>
</dbReference>
<dbReference type="Pfam" id="PF00908">
    <property type="entry name" value="dTDP_sugar_isom"/>
    <property type="match status" value="1"/>
</dbReference>
<comment type="function">
    <text evidence="2">Catalyzes the epimerization of the C3' and C5'positions of dTDP-6-deoxy-D-xylo-4-hexulose, forming dTDP-6-deoxy-L-lyxo-4-hexulose.</text>
</comment>
<dbReference type="GO" id="GO:0000271">
    <property type="term" value="P:polysaccharide biosynthetic process"/>
    <property type="evidence" value="ECO:0007669"/>
    <property type="project" value="TreeGrafter"/>
</dbReference>
<dbReference type="RefSeq" id="WP_035339498.1">
    <property type="nucleotide sequence ID" value="NZ_LT615367.1"/>
</dbReference>
<gene>
    <name evidence="8" type="ORF">DAQ1742_00444</name>
</gene>
<dbReference type="PANTHER" id="PTHR21047:SF2">
    <property type="entry name" value="THYMIDINE DIPHOSPHO-4-KETO-RHAMNOSE 3,5-EPIMERASE"/>
    <property type="match status" value="1"/>
</dbReference>
<sequence length="431" mass="49299">MKNEIDAINQKITIDGLRWVPRWRVNNGKSDSFVVPFSTTYPINIVFHGESEFKYGQYGIHLGQQDTLTFLGHEDQVILAKFIDCRANSPTFRQALTFTIKPSSSKTLIIPPGVAHTFHNLENVFTLNSYTLFLPDIDILSSANLNWSPGNDVINIPEDTSPAEVHGYHPMTEEAASIVYYRIGEFQQENLKKHKFQHSETREFLLDDGSKINLRIREKIDDSATVKFPQSKITGVEFRETPSIKTGKESCIVPLTRKSPMYIVEHGNQHYDFDSYGLHLGQEDHLTFLGKMDHEIKLKLVDMRKGSDTLFIEEELTFTPHPNVELVIPCGVAHALFNMANIITVNRPIIFLSRDKEYIPGHDVIDWPINNREYMSYSVNDVEADTAYYEFLVSQQKEIAREEPTHNTPKSVIVFDESSGKHVKVLLKEKV</sequence>
<dbReference type="InterPro" id="IPR000888">
    <property type="entry name" value="RmlC-like"/>
</dbReference>
<evidence type="ECO:0000256" key="4">
    <source>
        <dbReference type="ARBA" id="ARBA00019595"/>
    </source>
</evidence>
<dbReference type="GO" id="GO:0005829">
    <property type="term" value="C:cytosol"/>
    <property type="evidence" value="ECO:0007669"/>
    <property type="project" value="TreeGrafter"/>
</dbReference>
<organism evidence="8 9">
    <name type="scientific">Dickeya aquatica</name>
    <dbReference type="NCBI Taxonomy" id="1401087"/>
    <lineage>
        <taxon>Bacteria</taxon>
        <taxon>Pseudomonadati</taxon>
        <taxon>Pseudomonadota</taxon>
        <taxon>Gammaproteobacteria</taxon>
        <taxon>Enterobacterales</taxon>
        <taxon>Pectobacteriaceae</taxon>
        <taxon>Dickeya</taxon>
    </lineage>
</organism>
<dbReference type="EMBL" id="LT615367">
    <property type="protein sequence ID" value="SLM61545.1"/>
    <property type="molecule type" value="Genomic_DNA"/>
</dbReference>
<protein>
    <recommendedName>
        <fullName evidence="4">dTDP-4-dehydrorhamnose 3,5-epimerase</fullName>
        <ecNumber evidence="3">5.1.3.13</ecNumber>
    </recommendedName>
    <alternativeName>
        <fullName evidence="6">Thymidine diphospho-4-keto-rhamnose 3,5-epimerase</fullName>
    </alternativeName>
    <alternativeName>
        <fullName evidence="5">dTDP-4-keto-6-deoxyglucose 3,5-epimerase</fullName>
    </alternativeName>
    <alternativeName>
        <fullName evidence="7">dTDP-6-deoxy-D-xylo-4-hexulose 3,5-epimerase</fullName>
    </alternativeName>
</protein>
<evidence type="ECO:0000256" key="2">
    <source>
        <dbReference type="ARBA" id="ARBA00001997"/>
    </source>
</evidence>
<keyword evidence="9" id="KW-1185">Reference proteome</keyword>
<evidence type="ECO:0000313" key="8">
    <source>
        <dbReference type="EMBL" id="SLM61545.1"/>
    </source>
</evidence>
<dbReference type="SUPFAM" id="SSF51182">
    <property type="entry name" value="RmlC-like cupins"/>
    <property type="match status" value="2"/>
</dbReference>
<reference evidence="8 9" key="1">
    <citation type="submission" date="2016-09" db="EMBL/GenBank/DDBJ databases">
        <authorList>
            <person name="Reverchon S."/>
            <person name="Nasser W."/>
            <person name="Leonard S."/>
            <person name="Brochier C."/>
            <person name="Duprey A."/>
        </authorList>
    </citation>
    <scope>NUCLEOTIDE SEQUENCE [LARGE SCALE GENOMIC DNA]</scope>
    <source>
        <strain evidence="8 9">174/2</strain>
    </source>
</reference>
<comment type="catalytic activity">
    <reaction evidence="1">
        <text>dTDP-4-dehydro-6-deoxy-alpha-D-glucose = dTDP-4-dehydro-beta-L-rhamnose</text>
        <dbReference type="Rhea" id="RHEA:16969"/>
        <dbReference type="ChEBI" id="CHEBI:57649"/>
        <dbReference type="ChEBI" id="CHEBI:62830"/>
        <dbReference type="EC" id="5.1.3.13"/>
    </reaction>
</comment>
<dbReference type="EC" id="5.1.3.13" evidence="3"/>
<dbReference type="InterPro" id="IPR014710">
    <property type="entry name" value="RmlC-like_jellyroll"/>
</dbReference>
<dbReference type="AlphaFoldDB" id="A0A375A679"/>
<dbReference type="PANTHER" id="PTHR21047">
    <property type="entry name" value="DTDP-6-DEOXY-D-GLUCOSE-3,5 EPIMERASE"/>
    <property type="match status" value="1"/>
</dbReference>
<name>A0A375A679_9GAMM</name>
<evidence type="ECO:0000313" key="9">
    <source>
        <dbReference type="Proteomes" id="UP000294820"/>
    </source>
</evidence>
<evidence type="ECO:0000256" key="6">
    <source>
        <dbReference type="ARBA" id="ARBA00031424"/>
    </source>
</evidence>
<proteinExistence type="predicted"/>
<dbReference type="KEGG" id="daq:DAQ1742_00444"/>
<dbReference type="InterPro" id="IPR011051">
    <property type="entry name" value="RmlC_Cupin_sf"/>
</dbReference>
<dbReference type="Gene3D" id="2.60.120.10">
    <property type="entry name" value="Jelly Rolls"/>
    <property type="match status" value="2"/>
</dbReference>
<dbReference type="Proteomes" id="UP000294820">
    <property type="component" value="Chromosome 1"/>
</dbReference>
<evidence type="ECO:0000256" key="3">
    <source>
        <dbReference type="ARBA" id="ARBA00012098"/>
    </source>
</evidence>